<dbReference type="RefSeq" id="WP_020580866.1">
    <property type="nucleotide sequence ID" value="NZ_JOJP01000001.1"/>
</dbReference>
<dbReference type="AlphaFoldDB" id="A0A081K8S2"/>
<evidence type="ECO:0000313" key="3">
    <source>
        <dbReference type="Proteomes" id="UP000027997"/>
    </source>
</evidence>
<proteinExistence type="predicted"/>
<dbReference type="eggNOG" id="COG5649">
    <property type="taxonomic scope" value="Bacteria"/>
</dbReference>
<evidence type="ECO:0000313" key="2">
    <source>
        <dbReference type="EMBL" id="KEI70548.1"/>
    </source>
</evidence>
<dbReference type="InterPro" id="IPR014922">
    <property type="entry name" value="YdhG-like"/>
</dbReference>
<sequence>MKDFSTQRIAVFMMDLQSTEAERYDMALKIRDMYFNVDPDVIEDIKYGGLVFSKGQKLIGGLFFYQSHASIEFSEGASLSDPDSVLEGKGKLRRHIKIMSYQDIQTKNVSSYVKEALAQHKADS</sequence>
<comment type="caution">
    <text evidence="2">The sequence shown here is derived from an EMBL/GenBank/DDBJ whole genome shotgun (WGS) entry which is preliminary data.</text>
</comment>
<dbReference type="Pfam" id="PF08818">
    <property type="entry name" value="DUF1801"/>
    <property type="match status" value="1"/>
</dbReference>
<protein>
    <recommendedName>
        <fullName evidence="1">YdhG-like domain-containing protein</fullName>
    </recommendedName>
</protein>
<evidence type="ECO:0000259" key="1">
    <source>
        <dbReference type="Pfam" id="PF08818"/>
    </source>
</evidence>
<keyword evidence="3" id="KW-1185">Reference proteome</keyword>
<gene>
    <name evidence="2" type="ORF">GV64_07175</name>
</gene>
<name>A0A081K8S2_9GAMM</name>
<feature type="domain" description="YdhG-like" evidence="1">
    <location>
        <begin position="25"/>
        <end position="117"/>
    </location>
</feature>
<dbReference type="EMBL" id="JOJP01000001">
    <property type="protein sequence ID" value="KEI70548.1"/>
    <property type="molecule type" value="Genomic_DNA"/>
</dbReference>
<accession>A0A081K8S2</accession>
<organism evidence="2 3">
    <name type="scientific">Endozoicomonas elysicola</name>
    <dbReference type="NCBI Taxonomy" id="305900"/>
    <lineage>
        <taxon>Bacteria</taxon>
        <taxon>Pseudomonadati</taxon>
        <taxon>Pseudomonadota</taxon>
        <taxon>Gammaproteobacteria</taxon>
        <taxon>Oceanospirillales</taxon>
        <taxon>Endozoicomonadaceae</taxon>
        <taxon>Endozoicomonas</taxon>
    </lineage>
</organism>
<dbReference type="SUPFAM" id="SSF159888">
    <property type="entry name" value="YdhG-like"/>
    <property type="match status" value="1"/>
</dbReference>
<reference evidence="2 3" key="1">
    <citation type="submission" date="2014-06" db="EMBL/GenBank/DDBJ databases">
        <title>Whole Genome Sequences of Three Symbiotic Endozoicomonas Bacteria.</title>
        <authorList>
            <person name="Neave M.J."/>
            <person name="Apprill A."/>
            <person name="Voolstra C.R."/>
        </authorList>
    </citation>
    <scope>NUCLEOTIDE SEQUENCE [LARGE SCALE GENOMIC DNA]</scope>
    <source>
        <strain evidence="2 3">DSM 22380</strain>
    </source>
</reference>
<dbReference type="Proteomes" id="UP000027997">
    <property type="component" value="Unassembled WGS sequence"/>
</dbReference>